<dbReference type="AlphaFoldDB" id="A0A0C2YSJ7"/>
<sequence length="83" mass="9381">ELIIESWRQYFAVLKKDLSGAKGKVSFTSDIWTDGNYCPFLTIMAHWISKDNVTGYLKLNMGLIAFHHIPSTHTGSNLVLIIL</sequence>
<dbReference type="EMBL" id="KN822202">
    <property type="protein sequence ID" value="KIM52693.1"/>
    <property type="molecule type" value="Genomic_DNA"/>
</dbReference>
<evidence type="ECO:0000313" key="1">
    <source>
        <dbReference type="EMBL" id="KIM52693.1"/>
    </source>
</evidence>
<feature type="non-terminal residue" evidence="1">
    <location>
        <position position="83"/>
    </location>
</feature>
<gene>
    <name evidence="1" type="ORF">SCLCIDRAFT_43256</name>
</gene>
<dbReference type="OrthoDB" id="1607513at2759"/>
<evidence type="ECO:0000313" key="2">
    <source>
        <dbReference type="Proteomes" id="UP000053989"/>
    </source>
</evidence>
<dbReference type="HOGENOM" id="CLU_155624_0_0_1"/>
<organism evidence="1 2">
    <name type="scientific">Scleroderma citrinum Foug A</name>
    <dbReference type="NCBI Taxonomy" id="1036808"/>
    <lineage>
        <taxon>Eukaryota</taxon>
        <taxon>Fungi</taxon>
        <taxon>Dikarya</taxon>
        <taxon>Basidiomycota</taxon>
        <taxon>Agaricomycotina</taxon>
        <taxon>Agaricomycetes</taxon>
        <taxon>Agaricomycetidae</taxon>
        <taxon>Boletales</taxon>
        <taxon>Sclerodermatineae</taxon>
        <taxon>Sclerodermataceae</taxon>
        <taxon>Scleroderma</taxon>
    </lineage>
</organism>
<dbReference type="InParanoid" id="A0A0C2YSJ7"/>
<feature type="non-terminal residue" evidence="1">
    <location>
        <position position="1"/>
    </location>
</feature>
<accession>A0A0C2YSJ7</accession>
<reference evidence="2" key="2">
    <citation type="submission" date="2015-01" db="EMBL/GenBank/DDBJ databases">
        <title>Evolutionary Origins and Diversification of the Mycorrhizal Mutualists.</title>
        <authorList>
            <consortium name="DOE Joint Genome Institute"/>
            <consortium name="Mycorrhizal Genomics Consortium"/>
            <person name="Kohler A."/>
            <person name="Kuo A."/>
            <person name="Nagy L.G."/>
            <person name="Floudas D."/>
            <person name="Copeland A."/>
            <person name="Barry K.W."/>
            <person name="Cichocki N."/>
            <person name="Veneault-Fourrey C."/>
            <person name="LaButti K."/>
            <person name="Lindquist E.A."/>
            <person name="Lipzen A."/>
            <person name="Lundell T."/>
            <person name="Morin E."/>
            <person name="Murat C."/>
            <person name="Riley R."/>
            <person name="Ohm R."/>
            <person name="Sun H."/>
            <person name="Tunlid A."/>
            <person name="Henrissat B."/>
            <person name="Grigoriev I.V."/>
            <person name="Hibbett D.S."/>
            <person name="Martin F."/>
        </authorList>
    </citation>
    <scope>NUCLEOTIDE SEQUENCE [LARGE SCALE GENOMIC DNA]</scope>
    <source>
        <strain evidence="2">Foug A</strain>
    </source>
</reference>
<keyword evidence="2" id="KW-1185">Reference proteome</keyword>
<reference evidence="1 2" key="1">
    <citation type="submission" date="2014-04" db="EMBL/GenBank/DDBJ databases">
        <authorList>
            <consortium name="DOE Joint Genome Institute"/>
            <person name="Kuo A."/>
            <person name="Kohler A."/>
            <person name="Nagy L.G."/>
            <person name="Floudas D."/>
            <person name="Copeland A."/>
            <person name="Barry K.W."/>
            <person name="Cichocki N."/>
            <person name="Veneault-Fourrey C."/>
            <person name="LaButti K."/>
            <person name="Lindquist E.A."/>
            <person name="Lipzen A."/>
            <person name="Lundell T."/>
            <person name="Morin E."/>
            <person name="Murat C."/>
            <person name="Sun H."/>
            <person name="Tunlid A."/>
            <person name="Henrissat B."/>
            <person name="Grigoriev I.V."/>
            <person name="Hibbett D.S."/>
            <person name="Martin F."/>
            <person name="Nordberg H.P."/>
            <person name="Cantor M.N."/>
            <person name="Hua S.X."/>
        </authorList>
    </citation>
    <scope>NUCLEOTIDE SEQUENCE [LARGE SCALE GENOMIC DNA]</scope>
    <source>
        <strain evidence="1 2">Foug A</strain>
    </source>
</reference>
<protein>
    <submittedName>
        <fullName evidence="1">Uncharacterized protein</fullName>
    </submittedName>
</protein>
<dbReference type="Proteomes" id="UP000053989">
    <property type="component" value="Unassembled WGS sequence"/>
</dbReference>
<proteinExistence type="predicted"/>
<name>A0A0C2YSJ7_9AGAM</name>